<evidence type="ECO:0000256" key="2">
    <source>
        <dbReference type="ARBA" id="ARBA00022679"/>
    </source>
</evidence>
<keyword evidence="4" id="KW-0812">Transmembrane</keyword>
<comment type="caution">
    <text evidence="5">The sequence shown here is derived from an EMBL/GenBank/DDBJ whole genome shotgun (WGS) entry which is preliminary data.</text>
</comment>
<dbReference type="RefSeq" id="WP_143489138.1">
    <property type="nucleotide sequence ID" value="NZ_VJOY01000010.1"/>
</dbReference>
<evidence type="ECO:0000256" key="1">
    <source>
        <dbReference type="ARBA" id="ARBA00022603"/>
    </source>
</evidence>
<evidence type="ECO:0000256" key="3">
    <source>
        <dbReference type="ARBA" id="ARBA00022691"/>
    </source>
</evidence>
<name>A0A553GWX9_9PSED</name>
<dbReference type="InterPro" id="IPR029063">
    <property type="entry name" value="SAM-dependent_MTases_sf"/>
</dbReference>
<feature type="transmembrane region" description="Helical" evidence="4">
    <location>
        <begin position="123"/>
        <end position="145"/>
    </location>
</feature>
<dbReference type="PANTHER" id="PTHR13610:SF11">
    <property type="entry name" value="METHYLTRANSFERASE DOMAIN-CONTAINING PROTEIN"/>
    <property type="match status" value="1"/>
</dbReference>
<reference evidence="5 6" key="1">
    <citation type="submission" date="2019-07" db="EMBL/GenBank/DDBJ databases">
        <title>Pseudomonas mangiferae sp. nov., isolated from bark of mango tree in Thailand.</title>
        <authorList>
            <person name="Srisuk N."/>
            <person name="Anurat P."/>
        </authorList>
    </citation>
    <scope>NUCLEOTIDE SEQUENCE [LARGE SCALE GENOMIC DNA]</scope>
    <source>
        <strain evidence="5 6">DMKU_BBB3-04</strain>
    </source>
</reference>
<dbReference type="AlphaFoldDB" id="A0A553GWX9"/>
<keyword evidence="4" id="KW-0472">Membrane</keyword>
<dbReference type="Gene3D" id="3.40.50.150">
    <property type="entry name" value="Vaccinia Virus protein VP39"/>
    <property type="match status" value="1"/>
</dbReference>
<keyword evidence="4" id="KW-1133">Transmembrane helix</keyword>
<dbReference type="SUPFAM" id="SSF53335">
    <property type="entry name" value="S-adenosyl-L-methionine-dependent methyltransferases"/>
    <property type="match status" value="1"/>
</dbReference>
<keyword evidence="2 5" id="KW-0808">Transferase</keyword>
<keyword evidence="1 5" id="KW-0489">Methyltransferase</keyword>
<evidence type="ECO:0000313" key="6">
    <source>
        <dbReference type="Proteomes" id="UP000315235"/>
    </source>
</evidence>
<evidence type="ECO:0000256" key="4">
    <source>
        <dbReference type="SAM" id="Phobius"/>
    </source>
</evidence>
<organism evidence="5 6">
    <name type="scientific">Pseudomonas mangiferae</name>
    <dbReference type="NCBI Taxonomy" id="2593654"/>
    <lineage>
        <taxon>Bacteria</taxon>
        <taxon>Pseudomonadati</taxon>
        <taxon>Pseudomonadota</taxon>
        <taxon>Gammaproteobacteria</taxon>
        <taxon>Pseudomonadales</taxon>
        <taxon>Pseudomonadaceae</taxon>
        <taxon>Pseudomonas</taxon>
    </lineage>
</organism>
<protein>
    <submittedName>
        <fullName evidence="5">Class I SAM-dependent methyltransferase</fullName>
    </submittedName>
</protein>
<proteinExistence type="predicted"/>
<keyword evidence="6" id="KW-1185">Reference proteome</keyword>
<dbReference type="OrthoDB" id="5611641at2"/>
<dbReference type="Proteomes" id="UP000315235">
    <property type="component" value="Unassembled WGS sequence"/>
</dbReference>
<dbReference type="GO" id="GO:0032259">
    <property type="term" value="P:methylation"/>
    <property type="evidence" value="ECO:0007669"/>
    <property type="project" value="UniProtKB-KW"/>
</dbReference>
<feature type="transmembrane region" description="Helical" evidence="4">
    <location>
        <begin position="85"/>
        <end position="103"/>
    </location>
</feature>
<gene>
    <name evidence="5" type="ORF">FM069_14805</name>
</gene>
<evidence type="ECO:0000313" key="5">
    <source>
        <dbReference type="EMBL" id="TRX74012.1"/>
    </source>
</evidence>
<dbReference type="EMBL" id="VJOY01000010">
    <property type="protein sequence ID" value="TRX74012.1"/>
    <property type="molecule type" value="Genomic_DNA"/>
</dbReference>
<keyword evidence="3" id="KW-0949">S-adenosyl-L-methionine</keyword>
<sequence>MRLNPRRFPALLALLAHLLALLATALLLGVGASLGIRVGGMTAALVEGVIAAVIGQCWGLSVWWLPINLFFVPALLALQGRHLPPLLPLAGFLLALSLNWNSLGERVPLYLTGRRTERRLAELLATRGAAFTFMDLGCGLGGTLARLARAFPEARFEGVETAPLSFLIAWLRSLPLGNCRVRYRNLWHVELGAWDVVYCFLSPAPMPALGDKARAEMREGAWLVSNSFDIPQWPPSTCLEVDDLRGSRLLCWRLGEAGDRAAKIR</sequence>
<dbReference type="PANTHER" id="PTHR13610">
    <property type="entry name" value="METHYLTRANSFERASE DOMAIN-CONTAINING PROTEIN"/>
    <property type="match status" value="1"/>
</dbReference>
<dbReference type="CDD" id="cd02440">
    <property type="entry name" value="AdoMet_MTases"/>
    <property type="match status" value="1"/>
</dbReference>
<dbReference type="InterPro" id="IPR026170">
    <property type="entry name" value="FAM173A/B"/>
</dbReference>
<dbReference type="GO" id="GO:0016279">
    <property type="term" value="F:protein-lysine N-methyltransferase activity"/>
    <property type="evidence" value="ECO:0007669"/>
    <property type="project" value="InterPro"/>
</dbReference>
<accession>A0A553GWX9</accession>